<proteinExistence type="inferred from homology"/>
<dbReference type="RefSeq" id="WP_213890234.1">
    <property type="nucleotide sequence ID" value="NZ_JAGFNU010000009.1"/>
</dbReference>
<dbReference type="PANTHER" id="PTHR13887:SF56">
    <property type="entry name" value="THIOREDOXIN-LIKE REDUCTASE RV2466C"/>
    <property type="match status" value="1"/>
</dbReference>
<evidence type="ECO:0000313" key="5">
    <source>
        <dbReference type="Proteomes" id="UP001589683"/>
    </source>
</evidence>
<dbReference type="SUPFAM" id="SSF52833">
    <property type="entry name" value="Thioredoxin-like"/>
    <property type="match status" value="1"/>
</dbReference>
<sequence>MQRRLFLGGTALALIAGGAYFYNNQSQTTGPSLGSVSAQEASNIDTSGIVEMAMGDENAPITMIEYASFTCPHCANFHKNTFPQLKADYIDTGKVRFIYREVYFDRFGLWAGMLARCGGEMRYFGISDMLYHRQREWLEGGEPETIVNNLRTIGRAAGMSDDQMNACLNDGDTAQAMVALYQKNAAADDINSTPSFVIDGTKYNNMGYDEFRAILDEKLAG</sequence>
<name>A0ABV5JDS8_9RHOB</name>
<feature type="chain" id="PRO_5045454884" evidence="2">
    <location>
        <begin position="22"/>
        <end position="221"/>
    </location>
</feature>
<reference evidence="4 5" key="1">
    <citation type="submission" date="2024-09" db="EMBL/GenBank/DDBJ databases">
        <authorList>
            <person name="Sun Q."/>
            <person name="Mori K."/>
        </authorList>
    </citation>
    <scope>NUCLEOTIDE SEQUENCE [LARGE SCALE GENOMIC DNA]</scope>
    <source>
        <strain evidence="4 5">CECT 8726</strain>
    </source>
</reference>
<accession>A0ABV5JDS8</accession>
<dbReference type="Gene3D" id="3.40.30.10">
    <property type="entry name" value="Glutaredoxin"/>
    <property type="match status" value="1"/>
</dbReference>
<feature type="domain" description="Thioredoxin-like fold" evidence="3">
    <location>
        <begin position="51"/>
        <end position="217"/>
    </location>
</feature>
<keyword evidence="5" id="KW-1185">Reference proteome</keyword>
<comment type="caution">
    <text evidence="4">The sequence shown here is derived from an EMBL/GenBank/DDBJ whole genome shotgun (WGS) entry which is preliminary data.</text>
</comment>
<dbReference type="Proteomes" id="UP001589683">
    <property type="component" value="Unassembled WGS sequence"/>
</dbReference>
<evidence type="ECO:0000313" key="4">
    <source>
        <dbReference type="EMBL" id="MFB9231626.1"/>
    </source>
</evidence>
<evidence type="ECO:0000259" key="3">
    <source>
        <dbReference type="Pfam" id="PF13462"/>
    </source>
</evidence>
<dbReference type="PANTHER" id="PTHR13887">
    <property type="entry name" value="GLUTATHIONE S-TRANSFERASE KAPPA"/>
    <property type="match status" value="1"/>
</dbReference>
<feature type="signal peptide" evidence="2">
    <location>
        <begin position="1"/>
        <end position="21"/>
    </location>
</feature>
<gene>
    <name evidence="4" type="ORF">ACFFUT_07485</name>
</gene>
<dbReference type="EMBL" id="JBHMEA010000024">
    <property type="protein sequence ID" value="MFB9231626.1"/>
    <property type="molecule type" value="Genomic_DNA"/>
</dbReference>
<protein>
    <submittedName>
        <fullName evidence="4">DsbA family protein</fullName>
    </submittedName>
</protein>
<dbReference type="InterPro" id="IPR036249">
    <property type="entry name" value="Thioredoxin-like_sf"/>
</dbReference>
<evidence type="ECO:0000256" key="1">
    <source>
        <dbReference type="ARBA" id="ARBA00005791"/>
    </source>
</evidence>
<comment type="similarity">
    <text evidence="1">Belongs to the thioredoxin family. DsbA subfamily.</text>
</comment>
<evidence type="ECO:0000256" key="2">
    <source>
        <dbReference type="SAM" id="SignalP"/>
    </source>
</evidence>
<keyword evidence="2" id="KW-0732">Signal</keyword>
<dbReference type="InterPro" id="IPR012336">
    <property type="entry name" value="Thioredoxin-like_fold"/>
</dbReference>
<organism evidence="4 5">
    <name type="scientific">Pseudohalocynthiibacter aestuariivivens</name>
    <dbReference type="NCBI Taxonomy" id="1591409"/>
    <lineage>
        <taxon>Bacteria</taxon>
        <taxon>Pseudomonadati</taxon>
        <taxon>Pseudomonadota</taxon>
        <taxon>Alphaproteobacteria</taxon>
        <taxon>Rhodobacterales</taxon>
        <taxon>Paracoccaceae</taxon>
        <taxon>Pseudohalocynthiibacter</taxon>
    </lineage>
</organism>
<dbReference type="Pfam" id="PF13462">
    <property type="entry name" value="Thioredoxin_4"/>
    <property type="match status" value="1"/>
</dbReference>